<sequence length="150" mass="18313">MKKLTVLTTFKEKRREKQMKYERKMLREISLEILRTKVKDFFNPYLKHKRQPITAIEEGCLDVAIEAYLLGASYSKFGYHGENVEKVKTRCHVEEKYLIDTLYDYFLYWGAIGENDLIHESFYMTCEAFIDYWWREGFHKGEKRYRMRLH</sequence>
<evidence type="ECO:0000313" key="2">
    <source>
        <dbReference type="Proteomes" id="UP000737402"/>
    </source>
</evidence>
<protein>
    <recommendedName>
        <fullName evidence="3">DUF2521 domain-containing protein</fullName>
    </recommendedName>
</protein>
<proteinExistence type="predicted"/>
<gene>
    <name evidence="1" type="ORF">JOC95_004374</name>
</gene>
<evidence type="ECO:0008006" key="3">
    <source>
        <dbReference type="Google" id="ProtNLM"/>
    </source>
</evidence>
<dbReference type="EMBL" id="JAFBED010000021">
    <property type="protein sequence ID" value="MBM7622454.1"/>
    <property type="molecule type" value="Genomic_DNA"/>
</dbReference>
<dbReference type="InterPro" id="IPR019667">
    <property type="entry name" value="Uncharacterised_YbaK"/>
</dbReference>
<dbReference type="Pfam" id="PF10730">
    <property type="entry name" value="DUF2521"/>
    <property type="match status" value="1"/>
</dbReference>
<name>A0ABS2P663_9BACI</name>
<comment type="caution">
    <text evidence="1">The sequence shown here is derived from an EMBL/GenBank/DDBJ whole genome shotgun (WGS) entry which is preliminary data.</text>
</comment>
<keyword evidence="2" id="KW-1185">Reference proteome</keyword>
<reference evidence="1 2" key="1">
    <citation type="submission" date="2021-01" db="EMBL/GenBank/DDBJ databases">
        <title>Genomic Encyclopedia of Type Strains, Phase IV (KMG-IV): sequencing the most valuable type-strain genomes for metagenomic binning, comparative biology and taxonomic classification.</title>
        <authorList>
            <person name="Goeker M."/>
        </authorList>
    </citation>
    <scope>NUCLEOTIDE SEQUENCE [LARGE SCALE GENOMIC DNA]</scope>
    <source>
        <strain evidence="1 2">DSM 25879</strain>
    </source>
</reference>
<organism evidence="1 2">
    <name type="scientific">Sutcliffiella tianshenii</name>
    <dbReference type="NCBI Taxonomy" id="1463404"/>
    <lineage>
        <taxon>Bacteria</taxon>
        <taxon>Bacillati</taxon>
        <taxon>Bacillota</taxon>
        <taxon>Bacilli</taxon>
        <taxon>Bacillales</taxon>
        <taxon>Bacillaceae</taxon>
        <taxon>Sutcliffiella</taxon>
    </lineage>
</organism>
<accession>A0ABS2P663</accession>
<dbReference type="Proteomes" id="UP000737402">
    <property type="component" value="Unassembled WGS sequence"/>
</dbReference>
<evidence type="ECO:0000313" key="1">
    <source>
        <dbReference type="EMBL" id="MBM7622454.1"/>
    </source>
</evidence>